<gene>
    <name evidence="1" type="ORF">EQG79_00955</name>
</gene>
<dbReference type="AlphaFoldDB" id="A0A4Q2UMX5"/>
<protein>
    <submittedName>
        <fullName evidence="1">Uncharacterized protein</fullName>
    </submittedName>
</protein>
<sequence length="136" mass="15357">MNTCLHCNAPVEPQEIIHGYDGYKSYYECKSCEWWSMLETGNSQVGHFLSPVVKLFPHTPHDLCVHDLVSAINKMPRNTTPAELANFVQGSVCQYLEAFCVAANIPDEKRKLYEINTGLVPTLPRKEFTLPANETN</sequence>
<organism evidence="1 2">
    <name type="scientific">Spirosoma sordidisoli</name>
    <dbReference type="NCBI Taxonomy" id="2502893"/>
    <lineage>
        <taxon>Bacteria</taxon>
        <taxon>Pseudomonadati</taxon>
        <taxon>Bacteroidota</taxon>
        <taxon>Cytophagia</taxon>
        <taxon>Cytophagales</taxon>
        <taxon>Cytophagaceae</taxon>
        <taxon>Spirosoma</taxon>
    </lineage>
</organism>
<name>A0A4Q2UMX5_9BACT</name>
<dbReference type="RefSeq" id="WP_129599111.1">
    <property type="nucleotide sequence ID" value="NZ_SBLB01000001.1"/>
</dbReference>
<dbReference type="EMBL" id="SBLB01000001">
    <property type="protein sequence ID" value="RYC70754.1"/>
    <property type="molecule type" value="Genomic_DNA"/>
</dbReference>
<reference evidence="1 2" key="1">
    <citation type="submission" date="2019-01" db="EMBL/GenBank/DDBJ databases">
        <title>Spirosoma flava sp. nov., a propanil-degrading bacterium isolated from herbicide-contaminated soil.</title>
        <authorList>
            <person name="Zhang L."/>
            <person name="Jiang J.-D."/>
        </authorList>
    </citation>
    <scope>NUCLEOTIDE SEQUENCE [LARGE SCALE GENOMIC DNA]</scope>
    <source>
        <strain evidence="1 2">TY50</strain>
    </source>
</reference>
<evidence type="ECO:0000313" key="2">
    <source>
        <dbReference type="Proteomes" id="UP000290407"/>
    </source>
</evidence>
<proteinExistence type="predicted"/>
<keyword evidence="2" id="KW-1185">Reference proteome</keyword>
<evidence type="ECO:0000313" key="1">
    <source>
        <dbReference type="EMBL" id="RYC70754.1"/>
    </source>
</evidence>
<dbReference type="Proteomes" id="UP000290407">
    <property type="component" value="Unassembled WGS sequence"/>
</dbReference>
<accession>A0A4Q2UMX5</accession>
<comment type="caution">
    <text evidence="1">The sequence shown here is derived from an EMBL/GenBank/DDBJ whole genome shotgun (WGS) entry which is preliminary data.</text>
</comment>